<dbReference type="Pfam" id="PF07690">
    <property type="entry name" value="MFS_1"/>
    <property type="match status" value="1"/>
</dbReference>
<dbReference type="GO" id="GO:0016020">
    <property type="term" value="C:membrane"/>
    <property type="evidence" value="ECO:0007669"/>
    <property type="project" value="UniProtKB-SubCell"/>
</dbReference>
<evidence type="ECO:0000256" key="1">
    <source>
        <dbReference type="ARBA" id="ARBA00004141"/>
    </source>
</evidence>
<keyword evidence="2 6" id="KW-0812">Transmembrane</keyword>
<keyword evidence="4 6" id="KW-0472">Membrane</keyword>
<evidence type="ECO:0000256" key="4">
    <source>
        <dbReference type="ARBA" id="ARBA00023136"/>
    </source>
</evidence>
<feature type="transmembrane region" description="Helical" evidence="6">
    <location>
        <begin position="206"/>
        <end position="227"/>
    </location>
</feature>
<feature type="transmembrane region" description="Helical" evidence="6">
    <location>
        <begin position="171"/>
        <end position="194"/>
    </location>
</feature>
<evidence type="ECO:0000256" key="5">
    <source>
        <dbReference type="SAM" id="MobiDB-lite"/>
    </source>
</evidence>
<evidence type="ECO:0000313" key="7">
    <source>
        <dbReference type="EMBL" id="RUS23897.1"/>
    </source>
</evidence>
<name>A0A433Q2A0_9FUNG</name>
<dbReference type="Gene3D" id="1.20.1250.20">
    <property type="entry name" value="MFS general substrate transporter like domains"/>
    <property type="match status" value="2"/>
</dbReference>
<dbReference type="GO" id="GO:0022857">
    <property type="term" value="F:transmembrane transporter activity"/>
    <property type="evidence" value="ECO:0007669"/>
    <property type="project" value="InterPro"/>
</dbReference>
<feature type="transmembrane region" description="Helical" evidence="6">
    <location>
        <begin position="340"/>
        <end position="364"/>
    </location>
</feature>
<keyword evidence="3 6" id="KW-1133">Transmembrane helix</keyword>
<organism evidence="7 8">
    <name type="scientific">Jimgerdemannia flammicorona</name>
    <dbReference type="NCBI Taxonomy" id="994334"/>
    <lineage>
        <taxon>Eukaryota</taxon>
        <taxon>Fungi</taxon>
        <taxon>Fungi incertae sedis</taxon>
        <taxon>Mucoromycota</taxon>
        <taxon>Mucoromycotina</taxon>
        <taxon>Endogonomycetes</taxon>
        <taxon>Endogonales</taxon>
        <taxon>Endogonaceae</taxon>
        <taxon>Jimgerdemannia</taxon>
    </lineage>
</organism>
<dbReference type="PANTHER" id="PTHR23507:SF1">
    <property type="entry name" value="FI18259P1-RELATED"/>
    <property type="match status" value="1"/>
</dbReference>
<evidence type="ECO:0000256" key="2">
    <source>
        <dbReference type="ARBA" id="ARBA00022692"/>
    </source>
</evidence>
<feature type="transmembrane region" description="Helical" evidence="6">
    <location>
        <begin position="457"/>
        <end position="476"/>
    </location>
</feature>
<feature type="transmembrane region" description="Helical" evidence="6">
    <location>
        <begin position="515"/>
        <end position="537"/>
    </location>
</feature>
<feature type="compositionally biased region" description="Low complexity" evidence="5">
    <location>
        <begin position="380"/>
        <end position="402"/>
    </location>
</feature>
<dbReference type="PANTHER" id="PTHR23507">
    <property type="entry name" value="ZGC:174356"/>
    <property type="match status" value="1"/>
</dbReference>
<feature type="transmembrane region" description="Helical" evidence="6">
    <location>
        <begin position="112"/>
        <end position="132"/>
    </location>
</feature>
<dbReference type="SUPFAM" id="SSF103473">
    <property type="entry name" value="MFS general substrate transporter"/>
    <property type="match status" value="2"/>
</dbReference>
<dbReference type="AlphaFoldDB" id="A0A433Q2A0"/>
<evidence type="ECO:0000256" key="3">
    <source>
        <dbReference type="ARBA" id="ARBA00022989"/>
    </source>
</evidence>
<dbReference type="InterPro" id="IPR036259">
    <property type="entry name" value="MFS_trans_sf"/>
</dbReference>
<feature type="transmembrane region" description="Helical" evidence="6">
    <location>
        <begin position="302"/>
        <end position="320"/>
    </location>
</feature>
<accession>A0A433Q2A0</accession>
<keyword evidence="8" id="KW-1185">Reference proteome</keyword>
<feature type="transmembrane region" description="Helical" evidence="6">
    <location>
        <begin position="482"/>
        <end position="503"/>
    </location>
</feature>
<comment type="subcellular location">
    <subcellularLocation>
        <location evidence="1">Membrane</location>
        <topology evidence="1">Multi-pass membrane protein</topology>
    </subcellularLocation>
</comment>
<gene>
    <name evidence="7" type="ORF">BC938DRAFT_474446</name>
</gene>
<feature type="region of interest" description="Disordered" evidence="5">
    <location>
        <begin position="380"/>
        <end position="407"/>
    </location>
</feature>
<reference evidence="7 8" key="1">
    <citation type="journal article" date="2018" name="New Phytol.">
        <title>Phylogenomics of Endogonaceae and evolution of mycorrhizas within Mucoromycota.</title>
        <authorList>
            <person name="Chang Y."/>
            <person name="Desiro A."/>
            <person name="Na H."/>
            <person name="Sandor L."/>
            <person name="Lipzen A."/>
            <person name="Clum A."/>
            <person name="Barry K."/>
            <person name="Grigoriev I.V."/>
            <person name="Martin F.M."/>
            <person name="Stajich J.E."/>
            <person name="Smith M.E."/>
            <person name="Bonito G."/>
            <person name="Spatafora J.W."/>
        </authorList>
    </citation>
    <scope>NUCLEOTIDE SEQUENCE [LARGE SCALE GENOMIC DNA]</scope>
    <source>
        <strain evidence="7 8">AD002</strain>
    </source>
</reference>
<sequence>MSGQDHIDNIASGGTESTPLLVGDGARPLCKRPSPYWALMGLFTTNLATTFLTAPILQFVLAAVCENYYDAHERTNGTVPRSIGNADLFTLGYSATDERCKIPEVQQGATRVFQLTALFGTLSMITFWTTLSDRRGRRFALFFSATAQIADMLVLILYVKYWRVLGVYFLVLRPIIGGVAGSGRTMFTICFAYVADCVPQEKRNVFFGRLCAANSFAGVIGPALSAYVFERVDQSTVTAIYMSLGLFIFWWLSVIFLLPESNTQQIQAVATVSTQQPQASKSIFHNLNVFAALTIVFSNSTLPYMAIIHFLMNISVYGIFQIMLLYPSLKFGWGTWEDGIFLSLLDFESMVVLLVLIPVIRHIFKKRSVRMIHRSSLTIAPSSSSSLPSVVPSTTTTPNSLEESTEWTEAETVVAEETYNTDVTNVSALEPVIIEELMPPNKQESGHDNITSRRDSWMVVFGVMFKMFGFLGYAFAQNGWMYYGSITFQALATIYSPSIRSMLTTIVAPNQAGTILGAATVLEVTSGVLAPLIYSTIYFATVQSQPNLVFLLCALNMMVALALAVNVAVMERTKKNTRLGRVSSTWLG</sequence>
<dbReference type="EMBL" id="RBNJ01018128">
    <property type="protein sequence ID" value="RUS23897.1"/>
    <property type="molecule type" value="Genomic_DNA"/>
</dbReference>
<proteinExistence type="predicted"/>
<protein>
    <submittedName>
        <fullName evidence="7">Major facilitator superfamily domain-containing protein</fullName>
    </submittedName>
</protein>
<dbReference type="Proteomes" id="UP000274822">
    <property type="component" value="Unassembled WGS sequence"/>
</dbReference>
<feature type="transmembrane region" description="Helical" evidence="6">
    <location>
        <begin position="239"/>
        <end position="258"/>
    </location>
</feature>
<comment type="caution">
    <text evidence="7">The sequence shown here is derived from an EMBL/GenBank/DDBJ whole genome shotgun (WGS) entry which is preliminary data.</text>
</comment>
<feature type="transmembrane region" description="Helical" evidence="6">
    <location>
        <begin position="36"/>
        <end position="61"/>
    </location>
</feature>
<evidence type="ECO:0000256" key="6">
    <source>
        <dbReference type="SAM" id="Phobius"/>
    </source>
</evidence>
<dbReference type="InterPro" id="IPR011701">
    <property type="entry name" value="MFS"/>
</dbReference>
<feature type="transmembrane region" description="Helical" evidence="6">
    <location>
        <begin position="549"/>
        <end position="569"/>
    </location>
</feature>
<evidence type="ECO:0000313" key="8">
    <source>
        <dbReference type="Proteomes" id="UP000274822"/>
    </source>
</evidence>
<feature type="transmembrane region" description="Helical" evidence="6">
    <location>
        <begin position="139"/>
        <end position="159"/>
    </location>
</feature>